<sequence length="121" mass="13849">MGHVPYSALTLIGSTDLLRSYLNGVYRDKFGMAFIGEWRYMFLNKMKDMSKVGIVTWLGTGSIGNSFEDFQNWLPNGGVGFRYEVQPRMNVGVDFGIGKNSKGLYFNFSEAFYQLKRIQIF</sequence>
<evidence type="ECO:0000313" key="2">
    <source>
        <dbReference type="Proteomes" id="UP000308713"/>
    </source>
</evidence>
<reference evidence="1 2" key="1">
    <citation type="submission" date="2019-05" db="EMBL/GenBank/DDBJ databases">
        <title>Tamlana fucoidanivorans sp. nov., isolated from the surface of algae collected from Fujian province in China.</title>
        <authorList>
            <person name="Li J."/>
        </authorList>
    </citation>
    <scope>NUCLEOTIDE SEQUENCE [LARGE SCALE GENOMIC DNA]</scope>
    <source>
        <strain evidence="1 2">CW2-9</strain>
    </source>
</reference>
<accession>A0A5C4SK41</accession>
<gene>
    <name evidence="1" type="ORF">FGF67_09780</name>
</gene>
<organism evidence="1 2">
    <name type="scientific">Allotamlana fucoidanivorans</name>
    <dbReference type="NCBI Taxonomy" id="2583814"/>
    <lineage>
        <taxon>Bacteria</taxon>
        <taxon>Pseudomonadati</taxon>
        <taxon>Bacteroidota</taxon>
        <taxon>Flavobacteriia</taxon>
        <taxon>Flavobacteriales</taxon>
        <taxon>Flavobacteriaceae</taxon>
        <taxon>Allotamlana</taxon>
    </lineage>
</organism>
<proteinExistence type="predicted"/>
<dbReference type="AlphaFoldDB" id="A0A5C4SK41"/>
<dbReference type="OrthoDB" id="9771071at2"/>
<keyword evidence="2" id="KW-1185">Reference proteome</keyword>
<comment type="caution">
    <text evidence="1">The sequence shown here is derived from an EMBL/GenBank/DDBJ whole genome shotgun (WGS) entry which is preliminary data.</text>
</comment>
<name>A0A5C4SK41_9FLAO</name>
<dbReference type="Proteomes" id="UP000308713">
    <property type="component" value="Unassembled WGS sequence"/>
</dbReference>
<protein>
    <recommendedName>
        <fullName evidence="3">Bacterial surface antigen (D15) domain-containing protein</fullName>
    </recommendedName>
</protein>
<dbReference type="RefSeq" id="WP_139697217.1">
    <property type="nucleotide sequence ID" value="NZ_CP074074.1"/>
</dbReference>
<dbReference type="EMBL" id="VDCS01000008">
    <property type="protein sequence ID" value="TNJ44307.1"/>
    <property type="molecule type" value="Genomic_DNA"/>
</dbReference>
<evidence type="ECO:0008006" key="3">
    <source>
        <dbReference type="Google" id="ProtNLM"/>
    </source>
</evidence>
<evidence type="ECO:0000313" key="1">
    <source>
        <dbReference type="EMBL" id="TNJ44307.1"/>
    </source>
</evidence>